<evidence type="ECO:0000256" key="7">
    <source>
        <dbReference type="ARBA" id="ARBA00022741"/>
    </source>
</evidence>
<evidence type="ECO:0000256" key="17">
    <source>
        <dbReference type="RuleBase" id="RU361146"/>
    </source>
</evidence>
<accession>A0A179FHU3</accession>
<evidence type="ECO:0000313" key="22">
    <source>
        <dbReference type="EMBL" id="OAQ64609.1"/>
    </source>
</evidence>
<evidence type="ECO:0000259" key="19">
    <source>
        <dbReference type="Pfam" id="PF00122"/>
    </source>
</evidence>
<evidence type="ECO:0000256" key="14">
    <source>
        <dbReference type="ARBA" id="ARBA00023136"/>
    </source>
</evidence>
<dbReference type="Gene3D" id="3.40.50.1000">
    <property type="entry name" value="HAD superfamily/HAD-like"/>
    <property type="match status" value="1"/>
</dbReference>
<dbReference type="Gene3D" id="1.20.1110.10">
    <property type="entry name" value="Calcium-transporting ATPase, transmembrane domain"/>
    <property type="match status" value="1"/>
</dbReference>
<comment type="catalytic activity">
    <reaction evidence="15 17">
        <text>Ca(2+)(in) + ATP + H2O = Ca(2+)(out) + ADP + phosphate + H(+)</text>
        <dbReference type="Rhea" id="RHEA:18105"/>
        <dbReference type="ChEBI" id="CHEBI:15377"/>
        <dbReference type="ChEBI" id="CHEBI:15378"/>
        <dbReference type="ChEBI" id="CHEBI:29108"/>
        <dbReference type="ChEBI" id="CHEBI:30616"/>
        <dbReference type="ChEBI" id="CHEBI:43474"/>
        <dbReference type="ChEBI" id="CHEBI:456216"/>
        <dbReference type="EC" id="7.2.2.10"/>
    </reaction>
</comment>
<comment type="caution">
    <text evidence="22">The sequence shown here is derived from an EMBL/GenBank/DDBJ whole genome shotgun (WGS) entry which is preliminary data.</text>
</comment>
<feature type="transmembrane region" description="Helical" evidence="17">
    <location>
        <begin position="860"/>
        <end position="881"/>
    </location>
</feature>
<dbReference type="EMBL" id="LSBJ02000005">
    <property type="protein sequence ID" value="OAQ64609.1"/>
    <property type="molecule type" value="Genomic_DNA"/>
</dbReference>
<dbReference type="InterPro" id="IPR006408">
    <property type="entry name" value="P-type_ATPase_IIB"/>
</dbReference>
<keyword evidence="23" id="KW-1185">Reference proteome</keyword>
<dbReference type="RefSeq" id="XP_018141923.1">
    <property type="nucleotide sequence ID" value="XM_018284990.1"/>
</dbReference>
<evidence type="ECO:0000256" key="9">
    <source>
        <dbReference type="ARBA" id="ARBA00022840"/>
    </source>
</evidence>
<feature type="domain" description="Cation-transporting P-type ATPase N-terminal" evidence="21">
    <location>
        <begin position="156"/>
        <end position="198"/>
    </location>
</feature>
<proteinExistence type="inferred from homology"/>
<evidence type="ECO:0000313" key="23">
    <source>
        <dbReference type="Proteomes" id="UP000078397"/>
    </source>
</evidence>
<dbReference type="InterPro" id="IPR004014">
    <property type="entry name" value="ATPase_P-typ_cation-transptr_N"/>
</dbReference>
<dbReference type="GO" id="GO:0005886">
    <property type="term" value="C:plasma membrane"/>
    <property type="evidence" value="ECO:0007669"/>
    <property type="project" value="TreeGrafter"/>
</dbReference>
<feature type="domain" description="Cation-transporting P-type ATPase C-terminal" evidence="20">
    <location>
        <begin position="888"/>
        <end position="1066"/>
    </location>
</feature>
<dbReference type="InterPro" id="IPR023214">
    <property type="entry name" value="HAD_sf"/>
</dbReference>
<feature type="transmembrane region" description="Helical" evidence="17">
    <location>
        <begin position="1011"/>
        <end position="1034"/>
    </location>
</feature>
<dbReference type="SUPFAM" id="SSF56784">
    <property type="entry name" value="HAD-like"/>
    <property type="match status" value="1"/>
</dbReference>
<keyword evidence="7 17" id="KW-0547">Nucleotide-binding</keyword>
<dbReference type="KEGG" id="pchm:VFPPC_05867"/>
<dbReference type="GeneID" id="28848984"/>
<dbReference type="InterPro" id="IPR008250">
    <property type="entry name" value="ATPase_P-typ_transduc_dom_A_sf"/>
</dbReference>
<dbReference type="SFLD" id="SFLDG00002">
    <property type="entry name" value="C1.7:_P-type_atpase_like"/>
    <property type="match status" value="1"/>
</dbReference>
<keyword evidence="4 17" id="KW-0109">Calcium transport</keyword>
<evidence type="ECO:0000256" key="11">
    <source>
        <dbReference type="ARBA" id="ARBA00022967"/>
    </source>
</evidence>
<dbReference type="InterPro" id="IPR044492">
    <property type="entry name" value="P_typ_ATPase_HD_dom"/>
</dbReference>
<feature type="region of interest" description="Disordered" evidence="18">
    <location>
        <begin position="1"/>
        <end position="65"/>
    </location>
</feature>
<dbReference type="InterPro" id="IPR006068">
    <property type="entry name" value="ATPase_P-typ_cation-transptr_C"/>
</dbReference>
<dbReference type="PRINTS" id="PR00120">
    <property type="entry name" value="HATPASE"/>
</dbReference>
<dbReference type="GO" id="GO:0016887">
    <property type="term" value="F:ATP hydrolysis activity"/>
    <property type="evidence" value="ECO:0007669"/>
    <property type="project" value="InterPro"/>
</dbReference>
<keyword evidence="11" id="KW-1278">Translocase</keyword>
<dbReference type="EC" id="7.2.2.10" evidence="17"/>
<evidence type="ECO:0000256" key="15">
    <source>
        <dbReference type="ARBA" id="ARBA00048694"/>
    </source>
</evidence>
<dbReference type="OrthoDB" id="3352408at2759"/>
<comment type="function">
    <text evidence="16">This magnesium-dependent enzyme catalyzes the hydrolysis of ATP coupled with the transport of calcium. Transports the calcium to the vacuole and participates in the control of the cytosolic free calcium.</text>
</comment>
<dbReference type="GO" id="GO:0005524">
    <property type="term" value="F:ATP binding"/>
    <property type="evidence" value="ECO:0007669"/>
    <property type="project" value="UniProtKB-KW"/>
</dbReference>
<keyword evidence="12 17" id="KW-1133">Transmembrane helix</keyword>
<evidence type="ECO:0000259" key="21">
    <source>
        <dbReference type="Pfam" id="PF00690"/>
    </source>
</evidence>
<feature type="transmembrane region" description="Helical" evidence="17">
    <location>
        <begin position="944"/>
        <end position="962"/>
    </location>
</feature>
<dbReference type="InterPro" id="IPR059000">
    <property type="entry name" value="ATPase_P-type_domA"/>
</dbReference>
<keyword evidence="8 17" id="KW-0106">Calcium</keyword>
<dbReference type="PRINTS" id="PR00119">
    <property type="entry name" value="CATATPASE"/>
</dbReference>
<dbReference type="GO" id="GO:0006874">
    <property type="term" value="P:intracellular calcium ion homeostasis"/>
    <property type="evidence" value="ECO:0007669"/>
    <property type="project" value="TreeGrafter"/>
</dbReference>
<keyword evidence="6" id="KW-0479">Metal-binding</keyword>
<evidence type="ECO:0000256" key="5">
    <source>
        <dbReference type="ARBA" id="ARBA00022692"/>
    </source>
</evidence>
<keyword evidence="3" id="KW-0926">Vacuole</keyword>
<protein>
    <recommendedName>
        <fullName evidence="17">Calcium-transporting ATPase</fullName>
        <ecNumber evidence="17">7.2.2.10</ecNumber>
    </recommendedName>
</protein>
<evidence type="ECO:0000256" key="2">
    <source>
        <dbReference type="ARBA" id="ARBA00022448"/>
    </source>
</evidence>
<dbReference type="Gene3D" id="3.40.1110.10">
    <property type="entry name" value="Calcium-transporting ATPase, cytoplasmic domain N"/>
    <property type="match status" value="1"/>
</dbReference>
<keyword evidence="5 17" id="KW-0812">Transmembrane</keyword>
<evidence type="ECO:0000256" key="13">
    <source>
        <dbReference type="ARBA" id="ARBA00023065"/>
    </source>
</evidence>
<keyword evidence="10" id="KW-0460">Magnesium</keyword>
<comment type="caution">
    <text evidence="17">Lacks conserved residue(s) required for the propagation of feature annotation.</text>
</comment>
<dbReference type="Pfam" id="PF00690">
    <property type="entry name" value="Cation_ATPase_N"/>
    <property type="match status" value="1"/>
</dbReference>
<evidence type="ECO:0000256" key="12">
    <source>
        <dbReference type="ARBA" id="ARBA00022989"/>
    </source>
</evidence>
<feature type="compositionally biased region" description="Polar residues" evidence="18">
    <location>
        <begin position="22"/>
        <end position="52"/>
    </location>
</feature>
<evidence type="ECO:0000256" key="1">
    <source>
        <dbReference type="ARBA" id="ARBA00004128"/>
    </source>
</evidence>
<feature type="transmembrane region" description="Helical" evidence="17">
    <location>
        <begin position="1046"/>
        <end position="1066"/>
    </location>
</feature>
<dbReference type="PROSITE" id="PS00154">
    <property type="entry name" value="ATPASE_E1_E2"/>
    <property type="match status" value="1"/>
</dbReference>
<keyword evidence="14 17" id="KW-0472">Membrane</keyword>
<dbReference type="Pfam" id="PF00122">
    <property type="entry name" value="E1-E2_ATPase"/>
    <property type="match status" value="1"/>
</dbReference>
<dbReference type="InterPro" id="IPR001757">
    <property type="entry name" value="P_typ_ATPase"/>
</dbReference>
<dbReference type="SUPFAM" id="SSF81665">
    <property type="entry name" value="Calcium ATPase, transmembrane domain M"/>
    <property type="match status" value="1"/>
</dbReference>
<keyword evidence="2 17" id="KW-0813">Transport</keyword>
<dbReference type="PANTHER" id="PTHR24093:SF346">
    <property type="entry name" value="CALCIUM-TRANSPORTING ATPASE"/>
    <property type="match status" value="1"/>
</dbReference>
<comment type="subcellular location">
    <subcellularLocation>
        <location evidence="17">Membrane</location>
        <topology evidence="17">Multi-pass membrane protein</topology>
    </subcellularLocation>
    <subcellularLocation>
        <location evidence="1">Vacuole membrane</location>
        <topology evidence="1">Multi-pass membrane protein</topology>
    </subcellularLocation>
</comment>
<evidence type="ECO:0000256" key="4">
    <source>
        <dbReference type="ARBA" id="ARBA00022568"/>
    </source>
</evidence>
<organism evidence="22 23">
    <name type="scientific">Pochonia chlamydosporia 170</name>
    <dbReference type="NCBI Taxonomy" id="1380566"/>
    <lineage>
        <taxon>Eukaryota</taxon>
        <taxon>Fungi</taxon>
        <taxon>Dikarya</taxon>
        <taxon>Ascomycota</taxon>
        <taxon>Pezizomycotina</taxon>
        <taxon>Sordariomycetes</taxon>
        <taxon>Hypocreomycetidae</taxon>
        <taxon>Hypocreales</taxon>
        <taxon>Clavicipitaceae</taxon>
        <taxon>Pochonia</taxon>
    </lineage>
</organism>
<dbReference type="FunFam" id="2.70.150.10:FF:000028">
    <property type="entry name" value="Calcium-transporting ATPase"/>
    <property type="match status" value="1"/>
</dbReference>
<dbReference type="GO" id="GO:0005388">
    <property type="term" value="F:P-type calcium transporter activity"/>
    <property type="evidence" value="ECO:0007669"/>
    <property type="project" value="UniProtKB-EC"/>
</dbReference>
<dbReference type="InterPro" id="IPR036412">
    <property type="entry name" value="HAD-like_sf"/>
</dbReference>
<feature type="transmembrane region" description="Helical" evidence="17">
    <location>
        <begin position="433"/>
        <end position="465"/>
    </location>
</feature>
<keyword evidence="13 17" id="KW-0406">Ion transport</keyword>
<dbReference type="FunFam" id="3.40.1110.10:FF:000031">
    <property type="entry name" value="Calcium-transporting ATPase"/>
    <property type="match status" value="1"/>
</dbReference>
<evidence type="ECO:0000259" key="20">
    <source>
        <dbReference type="Pfam" id="PF00689"/>
    </source>
</evidence>
<dbReference type="STRING" id="1380566.A0A179FHU3"/>
<dbReference type="NCBIfam" id="TIGR01517">
    <property type="entry name" value="ATPase-IIB_Ca"/>
    <property type="match status" value="1"/>
</dbReference>
<evidence type="ECO:0000256" key="8">
    <source>
        <dbReference type="ARBA" id="ARBA00022837"/>
    </source>
</evidence>
<name>A0A179FHU3_METCM</name>
<feature type="transmembrane region" description="Helical" evidence="17">
    <location>
        <begin position="389"/>
        <end position="413"/>
    </location>
</feature>
<dbReference type="NCBIfam" id="TIGR01494">
    <property type="entry name" value="ATPase_P-type"/>
    <property type="match status" value="2"/>
</dbReference>
<evidence type="ECO:0000256" key="16">
    <source>
        <dbReference type="ARBA" id="ARBA00059328"/>
    </source>
</evidence>
<dbReference type="Proteomes" id="UP000078397">
    <property type="component" value="Unassembled WGS sequence"/>
</dbReference>
<dbReference type="InterPro" id="IPR023299">
    <property type="entry name" value="ATPase_P-typ_cyto_dom_N"/>
</dbReference>
<feature type="transmembrane region" description="Helical" evidence="17">
    <location>
        <begin position="187"/>
        <end position="204"/>
    </location>
</feature>
<comment type="similarity">
    <text evidence="17">Belongs to the cation transport ATPase (P-type) (TC 3.A.3) family.</text>
</comment>
<dbReference type="PANTHER" id="PTHR24093">
    <property type="entry name" value="CATION TRANSPORTING ATPASE"/>
    <property type="match status" value="1"/>
</dbReference>
<dbReference type="CDD" id="cd02081">
    <property type="entry name" value="P-type_ATPase_Ca_PMCA-like"/>
    <property type="match status" value="1"/>
</dbReference>
<dbReference type="InterPro" id="IPR023298">
    <property type="entry name" value="ATPase_P-typ_TM_dom_sf"/>
</dbReference>
<dbReference type="GO" id="GO:0005774">
    <property type="term" value="C:vacuolar membrane"/>
    <property type="evidence" value="ECO:0007669"/>
    <property type="project" value="UniProtKB-SubCell"/>
</dbReference>
<feature type="domain" description="P-type ATPase A" evidence="19">
    <location>
        <begin position="258"/>
        <end position="373"/>
    </location>
</feature>
<dbReference type="SFLD" id="SFLDS00003">
    <property type="entry name" value="Haloacid_Dehalogenase"/>
    <property type="match status" value="1"/>
</dbReference>
<dbReference type="Gene3D" id="2.70.150.10">
    <property type="entry name" value="Calcium-transporting ATPase, cytoplasmic transduction domain A"/>
    <property type="match status" value="1"/>
</dbReference>
<reference evidence="22 23" key="1">
    <citation type="journal article" date="2016" name="PLoS Pathog.">
        <title>Biosynthesis of antibiotic leucinostatins in bio-control fungus Purpureocillium lilacinum and their inhibition on phytophthora revealed by genome mining.</title>
        <authorList>
            <person name="Wang G."/>
            <person name="Liu Z."/>
            <person name="Lin R."/>
            <person name="Li E."/>
            <person name="Mao Z."/>
            <person name="Ling J."/>
            <person name="Yang Y."/>
            <person name="Yin W.B."/>
            <person name="Xie B."/>
        </authorList>
    </citation>
    <scope>NUCLEOTIDE SEQUENCE [LARGE SCALE GENOMIC DNA]</scope>
    <source>
        <strain evidence="22">170</strain>
    </source>
</reference>
<dbReference type="GO" id="GO:0046872">
    <property type="term" value="F:metal ion binding"/>
    <property type="evidence" value="ECO:0007669"/>
    <property type="project" value="UniProtKB-KW"/>
</dbReference>
<dbReference type="AlphaFoldDB" id="A0A179FHU3"/>
<dbReference type="InterPro" id="IPR018303">
    <property type="entry name" value="ATPase_P-typ_P_site"/>
</dbReference>
<feature type="transmembrane region" description="Helical" evidence="17">
    <location>
        <begin position="893"/>
        <end position="911"/>
    </location>
</feature>
<gene>
    <name evidence="22" type="ORF">VFPPC_05867</name>
</gene>
<dbReference type="Pfam" id="PF13246">
    <property type="entry name" value="Cation_ATPase"/>
    <property type="match status" value="1"/>
</dbReference>
<dbReference type="Pfam" id="PF00689">
    <property type="entry name" value="Cation_ATPase_C"/>
    <property type="match status" value="1"/>
</dbReference>
<dbReference type="SUPFAM" id="SSF81660">
    <property type="entry name" value="Metal cation-transporting ATPase, ATP-binding domain N"/>
    <property type="match status" value="1"/>
</dbReference>
<dbReference type="FunFam" id="3.40.50.1000:FF:000018">
    <property type="entry name" value="Calcium-transporting ATPase"/>
    <property type="match status" value="1"/>
</dbReference>
<evidence type="ECO:0000256" key="18">
    <source>
        <dbReference type="SAM" id="MobiDB-lite"/>
    </source>
</evidence>
<dbReference type="SFLD" id="SFLDF00027">
    <property type="entry name" value="p-type_atpase"/>
    <property type="match status" value="1"/>
</dbReference>
<evidence type="ECO:0000256" key="6">
    <source>
        <dbReference type="ARBA" id="ARBA00022723"/>
    </source>
</evidence>
<feature type="region of interest" description="Disordered" evidence="18">
    <location>
        <begin position="1106"/>
        <end position="1128"/>
    </location>
</feature>
<evidence type="ECO:0000256" key="10">
    <source>
        <dbReference type="ARBA" id="ARBA00022842"/>
    </source>
</evidence>
<evidence type="ECO:0000256" key="3">
    <source>
        <dbReference type="ARBA" id="ARBA00022554"/>
    </source>
</evidence>
<dbReference type="SUPFAM" id="SSF81653">
    <property type="entry name" value="Calcium ATPase, transduction domain A"/>
    <property type="match status" value="1"/>
</dbReference>
<comment type="function">
    <text evidence="17">Catalyzes the hydrolysis of ATP coupled with the transport of calcium.</text>
</comment>
<keyword evidence="9 17" id="KW-0067">ATP-binding</keyword>
<sequence length="1150" mass="123948">MAAEKEPSSSSLLAVDTRPRALSSSDTITSATSNPFLTPTATSRTASFSDELSQALRPDPGTEDDFRVENNPFAFSPGQLNKLLNPKSLAAFQALGGLRGIAKGLQTDTTSGLNVDETSAPKTVSFDQAVLESALSSVHEEKAAGGNQAASTESFVDRVRVYKRNVLPAKKPTPLWKLMWNAYNDKVLILLTVAAVISLALGLYETFGVHQEPGEGPPVDWVEGVAICVAIIVVTAVASLNDWQKEKAFVKLNARKEDREIKVIRSGKSFMINVHEILVGDVLHLEPGDLVPVDGIFIDGHEVKCDESSATGESDALKKTGGDQVMKALEAGYDTKNLDPFIISGAKVLEGMGTFVCTSVGVNSSFGKIMMSVRTEVEATPLQKKLEGLALAIAKLGSAAAGILFLVLLFRFVAGLSNDHRTSALKASAFMDILIVAITIIVVAVPEGLPLAVTLALAFATTRLLKENNLVRMLRACETMGNATTICSDKTGTLTTNKMTVVAGTFGTGSFSKSETESISQWASTLTPETKAIITQSVAINSTAFEGEEDGRATFIGSKTETALLQLAKDHLGLQSLAETRANETIVHMFPFDSGKKCMGSVIRLPNNTGYRLLVKGASEILLGYCSLIADPESLTQEDLSPTKRQHLLSTIEQYASNSLRTIGLIYKDYESWPPAQAEMEDGHVAFASLLKDLVFLGVVGIQDPVRPGVPEAVKKAKHAGVVTRMVTGDNIVTAKAIATECGIYTEGGVILEGPVFRKLKDPDMKAILPKLQVLARSSPEDKRILVTKLKELGETVAVTGDGTNDAPALKAADVGFSMGISGTEVAKEASAIVLMDDNFTSIVTALKWGRAVNDAVQKFLQFQITVNITAVILAFVTAVYDPQMRPVLRAVQLLWVNLIMDTFAALALATDPPTEKILDRLPQGKKAPLITTNMWKMIIGQSIFQLVATFILYFAGGQILNYDVSIPSVKTELDTVIFNAFVWMQIFNEFNNRRLDNKFNILEGVHRNKFFIFINFLMVGLQVAIIFVGGKAFGITPGGLDSTQWAISVVVALMCLPWAVVVRLFPDEWFGTIAGIVGKPVVVVYRALGRVWTRFVGKFKRAKKSEGDEQEAENGVESKGESSAAPAIVVNEPLPVFEVTDVEKGRSTA</sequence>
<feature type="transmembrane region" description="Helical" evidence="17">
    <location>
        <begin position="224"/>
        <end position="243"/>
    </location>
</feature>